<dbReference type="Proteomes" id="UP001556631">
    <property type="component" value="Unassembled WGS sequence"/>
</dbReference>
<feature type="transmembrane region" description="Helical" evidence="1">
    <location>
        <begin position="114"/>
        <end position="135"/>
    </location>
</feature>
<evidence type="ECO:0008006" key="4">
    <source>
        <dbReference type="Google" id="ProtNLM"/>
    </source>
</evidence>
<accession>A0ABV3SW59</accession>
<reference evidence="2 3" key="1">
    <citation type="submission" date="2024-07" db="EMBL/GenBank/DDBJ databases">
        <authorList>
            <person name="Lee S."/>
            <person name="Kang M."/>
        </authorList>
    </citation>
    <scope>NUCLEOTIDE SEQUENCE [LARGE SCALE GENOMIC DNA]</scope>
    <source>
        <strain evidence="2 3">DS6</strain>
    </source>
</reference>
<evidence type="ECO:0000313" key="2">
    <source>
        <dbReference type="EMBL" id="MEX0427179.1"/>
    </source>
</evidence>
<feature type="transmembrane region" description="Helical" evidence="1">
    <location>
        <begin position="16"/>
        <end position="36"/>
    </location>
</feature>
<evidence type="ECO:0000313" key="3">
    <source>
        <dbReference type="Proteomes" id="UP001556631"/>
    </source>
</evidence>
<protein>
    <recommendedName>
        <fullName evidence="4">DUF3592 domain-containing protein</fullName>
    </recommendedName>
</protein>
<keyword evidence="1" id="KW-1133">Transmembrane helix</keyword>
<keyword evidence="1" id="KW-0472">Membrane</keyword>
<organism evidence="2 3">
    <name type="scientific">Nocardioides eburneus</name>
    <dbReference type="NCBI Taxonomy" id="3231482"/>
    <lineage>
        <taxon>Bacteria</taxon>
        <taxon>Bacillati</taxon>
        <taxon>Actinomycetota</taxon>
        <taxon>Actinomycetes</taxon>
        <taxon>Propionibacteriales</taxon>
        <taxon>Nocardioidaceae</taxon>
        <taxon>Nocardioides</taxon>
    </lineage>
</organism>
<proteinExistence type="predicted"/>
<dbReference type="EMBL" id="JBFPJR010000008">
    <property type="protein sequence ID" value="MEX0427179.1"/>
    <property type="molecule type" value="Genomic_DNA"/>
</dbReference>
<keyword evidence="3" id="KW-1185">Reference proteome</keyword>
<name>A0ABV3SW59_9ACTN</name>
<keyword evidence="1" id="KW-0812">Transmembrane</keyword>
<dbReference type="RefSeq" id="WP_367992314.1">
    <property type="nucleotide sequence ID" value="NZ_JBFPJR010000008.1"/>
</dbReference>
<comment type="caution">
    <text evidence="2">The sequence shown here is derived from an EMBL/GenBank/DDBJ whole genome shotgun (WGS) entry which is preliminary data.</text>
</comment>
<sequence length="150" mass="16371">MTATRSGPRVDRAARYGPWIFLIPFLVMTILCGQGVEEYVSDHSPGVPMQQATVRRCEGVHVNGMTTVCATTPDGTNVAFSWGGHLVSPRVGSHIAVFDKNGVWHARDEDGLPIWPLVLGVICAAVSLALISLLIGRFRRWLRGLGRGHR</sequence>
<evidence type="ECO:0000256" key="1">
    <source>
        <dbReference type="SAM" id="Phobius"/>
    </source>
</evidence>
<gene>
    <name evidence="2" type="ORF">AB3X52_06060</name>
</gene>